<evidence type="ECO:0000256" key="5">
    <source>
        <dbReference type="ARBA" id="ARBA00022989"/>
    </source>
</evidence>
<evidence type="ECO:0000313" key="9">
    <source>
        <dbReference type="EMBL" id="CAH1965793.1"/>
    </source>
</evidence>
<dbReference type="PANTHER" id="PTHR21421">
    <property type="entry name" value="GUSTATORY RECEPTOR"/>
    <property type="match status" value="1"/>
</dbReference>
<dbReference type="GO" id="GO:0050916">
    <property type="term" value="P:sensory perception of sweet taste"/>
    <property type="evidence" value="ECO:0007669"/>
    <property type="project" value="UniProtKB-ARBA"/>
</dbReference>
<keyword evidence="7" id="KW-0675">Receptor</keyword>
<gene>
    <name evidence="9" type="ORF">ACAOBT_LOCUS6515</name>
</gene>
<dbReference type="InterPro" id="IPR009318">
    <property type="entry name" value="Gustatory_rcpt"/>
</dbReference>
<evidence type="ECO:0000256" key="7">
    <source>
        <dbReference type="ARBA" id="ARBA00023170"/>
    </source>
</evidence>
<comment type="similarity">
    <text evidence="2">Belongs to the insect chemoreceptor superfamily. Gustatory receptor (GR) family. Gr5a subfamily.</text>
</comment>
<organism evidence="9 10">
    <name type="scientific">Acanthoscelides obtectus</name>
    <name type="common">Bean weevil</name>
    <name type="synonym">Bruchus obtectus</name>
    <dbReference type="NCBI Taxonomy" id="200917"/>
    <lineage>
        <taxon>Eukaryota</taxon>
        <taxon>Metazoa</taxon>
        <taxon>Ecdysozoa</taxon>
        <taxon>Arthropoda</taxon>
        <taxon>Hexapoda</taxon>
        <taxon>Insecta</taxon>
        <taxon>Pterygota</taxon>
        <taxon>Neoptera</taxon>
        <taxon>Endopterygota</taxon>
        <taxon>Coleoptera</taxon>
        <taxon>Polyphaga</taxon>
        <taxon>Cucujiformia</taxon>
        <taxon>Chrysomeloidea</taxon>
        <taxon>Chrysomelidae</taxon>
        <taxon>Bruchinae</taxon>
        <taxon>Bruchini</taxon>
        <taxon>Acanthoscelides</taxon>
    </lineage>
</organism>
<comment type="caution">
    <text evidence="9">The sequence shown here is derived from an EMBL/GenBank/DDBJ whole genome shotgun (WGS) entry which is preliminary data.</text>
</comment>
<evidence type="ECO:0000256" key="6">
    <source>
        <dbReference type="ARBA" id="ARBA00023136"/>
    </source>
</evidence>
<dbReference type="Proteomes" id="UP001152888">
    <property type="component" value="Unassembled WGS sequence"/>
</dbReference>
<keyword evidence="6 8" id="KW-0472">Membrane</keyword>
<accession>A0A9P0K3C5</accession>
<feature type="transmembrane region" description="Helical" evidence="8">
    <location>
        <begin position="103"/>
        <end position="124"/>
    </location>
</feature>
<reference evidence="9" key="1">
    <citation type="submission" date="2022-03" db="EMBL/GenBank/DDBJ databases">
        <authorList>
            <person name="Sayadi A."/>
        </authorList>
    </citation>
    <scope>NUCLEOTIDE SEQUENCE</scope>
</reference>
<sequence length="179" mass="20737">MARHWRRYMKTWVKVDEAMKHYGSSYKSEKRAKILIFILTMASEDQWMEVREDYNRLECHCKIVNSELGYAYLISFAGNLGGVLIQLYNTLNFKATVIGLTYLYYSFGFVLTRILCVCFFGSNVNEQAKRSLMFLYRAPNSAYYTEIAGSIVTYELVLVQFAGEVIKDDSTLKNKTNSL</sequence>
<evidence type="ECO:0000256" key="8">
    <source>
        <dbReference type="SAM" id="Phobius"/>
    </source>
</evidence>
<dbReference type="Pfam" id="PF06151">
    <property type="entry name" value="Trehalose_recp"/>
    <property type="match status" value="1"/>
</dbReference>
<evidence type="ECO:0000256" key="1">
    <source>
        <dbReference type="ARBA" id="ARBA00004651"/>
    </source>
</evidence>
<proteinExistence type="inferred from homology"/>
<keyword evidence="4 8" id="KW-0812">Transmembrane</keyword>
<feature type="transmembrane region" description="Helical" evidence="8">
    <location>
        <begin position="70"/>
        <end position="91"/>
    </location>
</feature>
<evidence type="ECO:0000256" key="3">
    <source>
        <dbReference type="ARBA" id="ARBA00022475"/>
    </source>
</evidence>
<name>A0A9P0K3C5_ACAOB</name>
<dbReference type="EMBL" id="CAKOFQ010006728">
    <property type="protein sequence ID" value="CAH1965793.1"/>
    <property type="molecule type" value="Genomic_DNA"/>
</dbReference>
<dbReference type="GO" id="GO:0008527">
    <property type="term" value="F:taste receptor activity"/>
    <property type="evidence" value="ECO:0007669"/>
    <property type="project" value="InterPro"/>
</dbReference>
<evidence type="ECO:0000256" key="4">
    <source>
        <dbReference type="ARBA" id="ARBA00022692"/>
    </source>
</evidence>
<protein>
    <submittedName>
        <fullName evidence="9">Uncharacterized protein</fullName>
    </submittedName>
</protein>
<dbReference type="AlphaFoldDB" id="A0A9P0K3C5"/>
<evidence type="ECO:0000313" key="10">
    <source>
        <dbReference type="Proteomes" id="UP001152888"/>
    </source>
</evidence>
<keyword evidence="5 8" id="KW-1133">Transmembrane helix</keyword>
<keyword evidence="10" id="KW-1185">Reference proteome</keyword>
<dbReference type="PANTHER" id="PTHR21421:SF29">
    <property type="entry name" value="GUSTATORY RECEPTOR 5A FOR TREHALOSE-RELATED"/>
    <property type="match status" value="1"/>
</dbReference>
<evidence type="ECO:0000256" key="2">
    <source>
        <dbReference type="ARBA" id="ARBA00005327"/>
    </source>
</evidence>
<dbReference type="OrthoDB" id="6768065at2759"/>
<comment type="subcellular location">
    <subcellularLocation>
        <location evidence="1">Cell membrane</location>
        <topology evidence="1">Multi-pass membrane protein</topology>
    </subcellularLocation>
</comment>
<keyword evidence="3" id="KW-1003">Cell membrane</keyword>
<dbReference type="GO" id="GO:0005886">
    <property type="term" value="C:plasma membrane"/>
    <property type="evidence" value="ECO:0007669"/>
    <property type="project" value="UniProtKB-SubCell"/>
</dbReference>